<reference evidence="10" key="1">
    <citation type="submission" date="2018-12" db="EMBL/GenBank/DDBJ databases">
        <title>Tengunoibacter tsumagoiensis gen. nov., sp. nov., Dictyobacter kobayashii sp. nov., D. alpinus sp. nov., and D. joshuensis sp. nov. and description of Dictyobacteraceae fam. nov. within the order Ktedonobacterales isolated from Tengu-no-mugimeshi.</title>
        <authorList>
            <person name="Wang C.M."/>
            <person name="Zheng Y."/>
            <person name="Sakai Y."/>
            <person name="Toyoda A."/>
            <person name="Minakuchi Y."/>
            <person name="Abe K."/>
            <person name="Yokota A."/>
            <person name="Yabe S."/>
        </authorList>
    </citation>
    <scope>NUCLEOTIDE SEQUENCE [LARGE SCALE GENOMIC DNA]</scope>
    <source>
        <strain evidence="10">Uno11</strain>
    </source>
</reference>
<dbReference type="GO" id="GO:0005886">
    <property type="term" value="C:plasma membrane"/>
    <property type="evidence" value="ECO:0007669"/>
    <property type="project" value="UniProtKB-SubCell"/>
</dbReference>
<dbReference type="AlphaFoldDB" id="A0A402AET4"/>
<evidence type="ECO:0000313" key="10">
    <source>
        <dbReference type="Proteomes" id="UP000287188"/>
    </source>
</evidence>
<proteinExistence type="inferred from homology"/>
<dbReference type="InterPro" id="IPR045621">
    <property type="entry name" value="BPD_transp_1_N"/>
</dbReference>
<dbReference type="PANTHER" id="PTHR43163">
    <property type="entry name" value="DIPEPTIDE TRANSPORT SYSTEM PERMEASE PROTEIN DPPB-RELATED"/>
    <property type="match status" value="1"/>
</dbReference>
<evidence type="ECO:0000256" key="1">
    <source>
        <dbReference type="ARBA" id="ARBA00004651"/>
    </source>
</evidence>
<dbReference type="PANTHER" id="PTHR43163:SF6">
    <property type="entry name" value="DIPEPTIDE TRANSPORT SYSTEM PERMEASE PROTEIN DPPB-RELATED"/>
    <property type="match status" value="1"/>
</dbReference>
<protein>
    <submittedName>
        <fullName evidence="9">Oligopeptide transport system permease protein AppB</fullName>
    </submittedName>
</protein>
<evidence type="ECO:0000313" key="9">
    <source>
        <dbReference type="EMBL" id="GCE17628.1"/>
    </source>
</evidence>
<feature type="transmembrane region" description="Helical" evidence="7">
    <location>
        <begin position="12"/>
        <end position="30"/>
    </location>
</feature>
<dbReference type="Pfam" id="PF19300">
    <property type="entry name" value="BPD_transp_1_N"/>
    <property type="match status" value="1"/>
</dbReference>
<feature type="transmembrane region" description="Helical" evidence="7">
    <location>
        <begin position="184"/>
        <end position="202"/>
    </location>
</feature>
<gene>
    <name evidence="9" type="primary">appB</name>
    <name evidence="9" type="ORF">KDK_14280</name>
</gene>
<feature type="transmembrane region" description="Helical" evidence="7">
    <location>
        <begin position="135"/>
        <end position="155"/>
    </location>
</feature>
<dbReference type="GO" id="GO:0055085">
    <property type="term" value="P:transmembrane transport"/>
    <property type="evidence" value="ECO:0007669"/>
    <property type="project" value="InterPro"/>
</dbReference>
<evidence type="ECO:0000259" key="8">
    <source>
        <dbReference type="PROSITE" id="PS50928"/>
    </source>
</evidence>
<evidence type="ECO:0000256" key="7">
    <source>
        <dbReference type="RuleBase" id="RU363032"/>
    </source>
</evidence>
<dbReference type="SUPFAM" id="SSF161098">
    <property type="entry name" value="MetI-like"/>
    <property type="match status" value="1"/>
</dbReference>
<sequence length="320" mass="35131">MGQYLIRRLLQAIPLLILTSILMFLLIHAIPGGPDAVYDNPNLDAAGRQALRASFGLNDPLPVQYAKWIGNVLHGNFGNSLYTSQPVSDVLAQRFPATLELFVSAFILSLLMTVILGTVSAAYQGKSLDYTITSLAYFGISMPIFLLGLIMQNVFASTLNWLPPSGTATLGYTFSPFNALLDHLMHLLMPMVVLAVTFTARWSRYLRTSMIDVSRQDYMRTGRAKGVSPSRLLLQHALRNAVIPLITIVAIDFGSVAGGAAITEGVFAWPGMGQLFIDSLDRRDYPVLLASLLLSAIFVIIFNLIADILYGVMDPRIRYS</sequence>
<evidence type="ECO:0000256" key="3">
    <source>
        <dbReference type="ARBA" id="ARBA00022475"/>
    </source>
</evidence>
<keyword evidence="4 7" id="KW-0812">Transmembrane</keyword>
<comment type="similarity">
    <text evidence="7">Belongs to the binding-protein-dependent transport system permease family.</text>
</comment>
<dbReference type="InterPro" id="IPR035906">
    <property type="entry name" value="MetI-like_sf"/>
</dbReference>
<feature type="transmembrane region" description="Helical" evidence="7">
    <location>
        <begin position="241"/>
        <end position="267"/>
    </location>
</feature>
<feature type="domain" description="ABC transmembrane type-1" evidence="8">
    <location>
        <begin position="95"/>
        <end position="306"/>
    </location>
</feature>
<evidence type="ECO:0000256" key="4">
    <source>
        <dbReference type="ARBA" id="ARBA00022692"/>
    </source>
</evidence>
<dbReference type="PROSITE" id="PS50928">
    <property type="entry name" value="ABC_TM1"/>
    <property type="match status" value="1"/>
</dbReference>
<dbReference type="Proteomes" id="UP000287188">
    <property type="component" value="Unassembled WGS sequence"/>
</dbReference>
<evidence type="ECO:0000256" key="2">
    <source>
        <dbReference type="ARBA" id="ARBA00022448"/>
    </source>
</evidence>
<organism evidence="9 10">
    <name type="scientific">Dictyobacter kobayashii</name>
    <dbReference type="NCBI Taxonomy" id="2014872"/>
    <lineage>
        <taxon>Bacteria</taxon>
        <taxon>Bacillati</taxon>
        <taxon>Chloroflexota</taxon>
        <taxon>Ktedonobacteria</taxon>
        <taxon>Ktedonobacterales</taxon>
        <taxon>Dictyobacteraceae</taxon>
        <taxon>Dictyobacter</taxon>
    </lineage>
</organism>
<dbReference type="Pfam" id="PF00528">
    <property type="entry name" value="BPD_transp_1"/>
    <property type="match status" value="1"/>
</dbReference>
<dbReference type="Gene3D" id="1.10.3720.10">
    <property type="entry name" value="MetI-like"/>
    <property type="match status" value="1"/>
</dbReference>
<dbReference type="RefSeq" id="WP_161977177.1">
    <property type="nucleotide sequence ID" value="NZ_BIFS01000001.1"/>
</dbReference>
<accession>A0A402AET4</accession>
<dbReference type="CDD" id="cd06261">
    <property type="entry name" value="TM_PBP2"/>
    <property type="match status" value="1"/>
</dbReference>
<dbReference type="InterPro" id="IPR000515">
    <property type="entry name" value="MetI-like"/>
</dbReference>
<dbReference type="EMBL" id="BIFS01000001">
    <property type="protein sequence ID" value="GCE17628.1"/>
    <property type="molecule type" value="Genomic_DNA"/>
</dbReference>
<comment type="caution">
    <text evidence="9">The sequence shown here is derived from an EMBL/GenBank/DDBJ whole genome shotgun (WGS) entry which is preliminary data.</text>
</comment>
<keyword evidence="10" id="KW-1185">Reference proteome</keyword>
<keyword evidence="2 7" id="KW-0813">Transport</keyword>
<evidence type="ECO:0000256" key="6">
    <source>
        <dbReference type="ARBA" id="ARBA00023136"/>
    </source>
</evidence>
<evidence type="ECO:0000256" key="5">
    <source>
        <dbReference type="ARBA" id="ARBA00022989"/>
    </source>
</evidence>
<keyword evidence="3" id="KW-1003">Cell membrane</keyword>
<feature type="transmembrane region" description="Helical" evidence="7">
    <location>
        <begin position="101"/>
        <end position="123"/>
    </location>
</feature>
<keyword evidence="6 7" id="KW-0472">Membrane</keyword>
<comment type="subcellular location">
    <subcellularLocation>
        <location evidence="1 7">Cell membrane</location>
        <topology evidence="1 7">Multi-pass membrane protein</topology>
    </subcellularLocation>
</comment>
<name>A0A402AET4_9CHLR</name>
<feature type="transmembrane region" description="Helical" evidence="7">
    <location>
        <begin position="287"/>
        <end position="310"/>
    </location>
</feature>
<keyword evidence="5 7" id="KW-1133">Transmembrane helix</keyword>